<comment type="caution">
    <text evidence="1">Lacks conserved residue(s) required for the propagation of feature annotation.</text>
</comment>
<accession>A0A8B6G236</accession>
<evidence type="ECO:0000256" key="2">
    <source>
        <dbReference type="SAM" id="SignalP"/>
    </source>
</evidence>
<proteinExistence type="predicted"/>
<organism evidence="4 5">
    <name type="scientific">Mytilus galloprovincialis</name>
    <name type="common">Mediterranean mussel</name>
    <dbReference type="NCBI Taxonomy" id="29158"/>
    <lineage>
        <taxon>Eukaryota</taxon>
        <taxon>Metazoa</taxon>
        <taxon>Spiralia</taxon>
        <taxon>Lophotrochozoa</taxon>
        <taxon>Mollusca</taxon>
        <taxon>Bivalvia</taxon>
        <taxon>Autobranchia</taxon>
        <taxon>Pteriomorphia</taxon>
        <taxon>Mytilida</taxon>
        <taxon>Mytiloidea</taxon>
        <taxon>Mytilidae</taxon>
        <taxon>Mytilinae</taxon>
        <taxon>Mytilus</taxon>
    </lineage>
</organism>
<keyword evidence="2" id="KW-0732">Signal</keyword>
<dbReference type="Pfam" id="PF01549">
    <property type="entry name" value="ShK"/>
    <property type="match status" value="1"/>
</dbReference>
<dbReference type="Proteomes" id="UP000596742">
    <property type="component" value="Unassembled WGS sequence"/>
</dbReference>
<evidence type="ECO:0000259" key="3">
    <source>
        <dbReference type="PROSITE" id="PS51670"/>
    </source>
</evidence>
<protein>
    <recommendedName>
        <fullName evidence="3">ShKT domain-containing protein</fullName>
    </recommendedName>
</protein>
<evidence type="ECO:0000313" key="5">
    <source>
        <dbReference type="Proteomes" id="UP000596742"/>
    </source>
</evidence>
<evidence type="ECO:0000313" key="4">
    <source>
        <dbReference type="EMBL" id="VDI57570.1"/>
    </source>
</evidence>
<gene>
    <name evidence="4" type="ORF">MGAL_10B075428</name>
</gene>
<feature type="disulfide bond" evidence="1">
    <location>
        <begin position="234"/>
        <end position="247"/>
    </location>
</feature>
<feature type="disulfide bond" evidence="1">
    <location>
        <begin position="220"/>
        <end position="254"/>
    </location>
</feature>
<keyword evidence="1" id="KW-1015">Disulfide bond</keyword>
<dbReference type="SMART" id="SM00254">
    <property type="entry name" value="ShKT"/>
    <property type="match status" value="1"/>
</dbReference>
<evidence type="ECO:0000256" key="1">
    <source>
        <dbReference type="PROSITE-ProRule" id="PRU01005"/>
    </source>
</evidence>
<sequence>MDIIYMVWLFPVLFKSMVVLGRQENNGLSERSADQIPYDSNRLVVDKEQDYVQVGDKPVYSCSVRANISVLIDNPVIWEKISSDGSRMKLSFQGNVVKGLQRKYKIQFKIMNESQITIELSFPKGITEADDGFLYCVQYNRYSMEVLAEKGVKINVIAKTTTAAPTTTTKQTTTSISKNICIDGHEMCTHLFPGECEAALHLMILCPASCGICNRPGRYCADNSDDCSKVKKQCNDHTIKQICPSTCNVYANDCDSTLVSSALSQQLVLSHSKGDYCSDGTQTNADSVILKLCNARTDKMWQKGIQVVSNCKQISLYAPVSSFGSFSHQLGLFLGCTDTGIKIGIQECNDHFKEQTLISGDTSTAFSNADVYHVLIVK</sequence>
<feature type="signal peptide" evidence="2">
    <location>
        <begin position="1"/>
        <end position="21"/>
    </location>
</feature>
<comment type="caution">
    <text evidence="4">The sequence shown here is derived from an EMBL/GenBank/DDBJ whole genome shotgun (WGS) entry which is preliminary data.</text>
</comment>
<name>A0A8B6G236_MYTGA</name>
<dbReference type="InterPro" id="IPR003582">
    <property type="entry name" value="ShKT_dom"/>
</dbReference>
<dbReference type="PROSITE" id="PS51670">
    <property type="entry name" value="SHKT"/>
    <property type="match status" value="1"/>
</dbReference>
<feature type="domain" description="ShKT" evidence="3">
    <location>
        <begin position="220"/>
        <end position="254"/>
    </location>
</feature>
<dbReference type="OrthoDB" id="6095306at2759"/>
<feature type="chain" id="PRO_5032442344" description="ShKT domain-containing protein" evidence="2">
    <location>
        <begin position="22"/>
        <end position="378"/>
    </location>
</feature>
<dbReference type="EMBL" id="UYJE01007752">
    <property type="protein sequence ID" value="VDI57570.1"/>
    <property type="molecule type" value="Genomic_DNA"/>
</dbReference>
<reference evidence="4" key="1">
    <citation type="submission" date="2018-11" db="EMBL/GenBank/DDBJ databases">
        <authorList>
            <person name="Alioto T."/>
            <person name="Alioto T."/>
        </authorList>
    </citation>
    <scope>NUCLEOTIDE SEQUENCE</scope>
</reference>
<dbReference type="AlphaFoldDB" id="A0A8B6G236"/>
<keyword evidence="5" id="KW-1185">Reference proteome</keyword>